<evidence type="ECO:0000256" key="1">
    <source>
        <dbReference type="SAM" id="MobiDB-lite"/>
    </source>
</evidence>
<gene>
    <name evidence="2" type="ORF">LSALG_LOCUS27179</name>
</gene>
<sequence length="222" mass="25992">MDARKRGRPQSNANSVAEKSKSGMTSQSRNYRAWTNIEETKLVEALVIMVNTGGFRADQGFKSGYLTHLEHLLKKSMPNSGILDDQVWESYLQVHKGASKWRNKTFPYYEKLCVVFGKDRVEGNTVRDLVEMEEEANIEEQTQHLDTMGKIANTINKDIEREEELDKKRCMITCEISKMESLIRSEKFKAITKIREEDERVNIFWDLQETEREDYVKWVLEE</sequence>
<dbReference type="AlphaFoldDB" id="A0AA35Z9R1"/>
<feature type="compositionally biased region" description="Polar residues" evidence="1">
    <location>
        <begin position="9"/>
        <end position="29"/>
    </location>
</feature>
<keyword evidence="3" id="KW-1185">Reference proteome</keyword>
<organism evidence="2 3">
    <name type="scientific">Lactuca saligna</name>
    <name type="common">Willowleaf lettuce</name>
    <dbReference type="NCBI Taxonomy" id="75948"/>
    <lineage>
        <taxon>Eukaryota</taxon>
        <taxon>Viridiplantae</taxon>
        <taxon>Streptophyta</taxon>
        <taxon>Embryophyta</taxon>
        <taxon>Tracheophyta</taxon>
        <taxon>Spermatophyta</taxon>
        <taxon>Magnoliopsida</taxon>
        <taxon>eudicotyledons</taxon>
        <taxon>Gunneridae</taxon>
        <taxon>Pentapetalae</taxon>
        <taxon>asterids</taxon>
        <taxon>campanulids</taxon>
        <taxon>Asterales</taxon>
        <taxon>Asteraceae</taxon>
        <taxon>Cichorioideae</taxon>
        <taxon>Cichorieae</taxon>
        <taxon>Lactucinae</taxon>
        <taxon>Lactuca</taxon>
    </lineage>
</organism>
<reference evidence="2" key="1">
    <citation type="submission" date="2023-04" db="EMBL/GenBank/DDBJ databases">
        <authorList>
            <person name="Vijverberg K."/>
            <person name="Xiong W."/>
            <person name="Schranz E."/>
        </authorList>
    </citation>
    <scope>NUCLEOTIDE SEQUENCE</scope>
</reference>
<proteinExistence type="predicted"/>
<dbReference type="EMBL" id="OX465081">
    <property type="protein sequence ID" value="CAI9287842.1"/>
    <property type="molecule type" value="Genomic_DNA"/>
</dbReference>
<evidence type="ECO:0000313" key="3">
    <source>
        <dbReference type="Proteomes" id="UP001177003"/>
    </source>
</evidence>
<feature type="region of interest" description="Disordered" evidence="1">
    <location>
        <begin position="1"/>
        <end position="29"/>
    </location>
</feature>
<dbReference type="PANTHER" id="PTHR46250">
    <property type="entry name" value="MYB/SANT-LIKE DNA-BINDING DOMAIN PROTEIN-RELATED"/>
    <property type="match status" value="1"/>
</dbReference>
<evidence type="ECO:0000313" key="2">
    <source>
        <dbReference type="EMBL" id="CAI9287842.1"/>
    </source>
</evidence>
<dbReference type="Proteomes" id="UP001177003">
    <property type="component" value="Chromosome 5"/>
</dbReference>
<name>A0AA35Z9R1_LACSI</name>
<evidence type="ECO:0008006" key="4">
    <source>
        <dbReference type="Google" id="ProtNLM"/>
    </source>
</evidence>
<protein>
    <recommendedName>
        <fullName evidence="4">Myb/SANT-like domain-containing protein</fullName>
    </recommendedName>
</protein>
<dbReference type="PANTHER" id="PTHR46250:SF17">
    <property type="entry name" value="MYB_SANT-LIKE DOMAIN-CONTAINING PROTEIN"/>
    <property type="match status" value="1"/>
</dbReference>
<accession>A0AA35Z9R1</accession>